<dbReference type="EC" id="1.11.1.24" evidence="2"/>
<keyword evidence="3" id="KW-0575">Peroxidase</keyword>
<dbReference type="InterPro" id="IPR036249">
    <property type="entry name" value="Thioredoxin-like_sf"/>
</dbReference>
<dbReference type="GO" id="GO:0045454">
    <property type="term" value="P:cell redox homeostasis"/>
    <property type="evidence" value="ECO:0007669"/>
    <property type="project" value="TreeGrafter"/>
</dbReference>
<dbReference type="EMBL" id="LT670818">
    <property type="protein sequence ID" value="SHG94298.1"/>
    <property type="molecule type" value="Genomic_DNA"/>
</dbReference>
<dbReference type="Proteomes" id="UP000190675">
    <property type="component" value="Chromosome I"/>
</dbReference>
<keyword evidence="6" id="KW-1015">Disulfide bond</keyword>
<keyword evidence="5" id="KW-0560">Oxidoreductase</keyword>
<evidence type="ECO:0000256" key="7">
    <source>
        <dbReference type="ARBA" id="ARBA00023284"/>
    </source>
</evidence>
<dbReference type="AlphaFoldDB" id="A0A1M5NXT7"/>
<evidence type="ECO:0000256" key="10">
    <source>
        <dbReference type="ARBA" id="ARBA00042639"/>
    </source>
</evidence>
<comment type="similarity">
    <text evidence="9">Belongs to the peroxiredoxin family. BCP/PrxQ subfamily.</text>
</comment>
<dbReference type="PANTHER" id="PTHR42801:SF7">
    <property type="entry name" value="SLL1159 PROTEIN"/>
    <property type="match status" value="1"/>
</dbReference>
<evidence type="ECO:0000256" key="6">
    <source>
        <dbReference type="ARBA" id="ARBA00023157"/>
    </source>
</evidence>
<evidence type="ECO:0000256" key="1">
    <source>
        <dbReference type="ARBA" id="ARBA00003330"/>
    </source>
</evidence>
<evidence type="ECO:0000256" key="11">
    <source>
        <dbReference type="ARBA" id="ARBA00049091"/>
    </source>
</evidence>
<dbReference type="PROSITE" id="PS51352">
    <property type="entry name" value="THIOREDOXIN_2"/>
    <property type="match status" value="1"/>
</dbReference>
<evidence type="ECO:0000256" key="3">
    <source>
        <dbReference type="ARBA" id="ARBA00022559"/>
    </source>
</evidence>
<name>A0A1M5NXT7_9BRAD</name>
<feature type="domain" description="Thioredoxin" evidence="12">
    <location>
        <begin position="43"/>
        <end position="219"/>
    </location>
</feature>
<evidence type="ECO:0000256" key="9">
    <source>
        <dbReference type="ARBA" id="ARBA00038489"/>
    </source>
</evidence>
<dbReference type="Pfam" id="PF00578">
    <property type="entry name" value="AhpC-TSA"/>
    <property type="match status" value="1"/>
</dbReference>
<keyword evidence="7" id="KW-0676">Redox-active center</keyword>
<dbReference type="Gene3D" id="3.40.30.10">
    <property type="entry name" value="Glutaredoxin"/>
    <property type="match status" value="1"/>
</dbReference>
<evidence type="ECO:0000256" key="5">
    <source>
        <dbReference type="ARBA" id="ARBA00023002"/>
    </source>
</evidence>
<evidence type="ECO:0000256" key="8">
    <source>
        <dbReference type="ARBA" id="ARBA00032824"/>
    </source>
</evidence>
<evidence type="ECO:0000256" key="4">
    <source>
        <dbReference type="ARBA" id="ARBA00022862"/>
    </source>
</evidence>
<comment type="catalytic activity">
    <reaction evidence="11">
        <text>a hydroperoxide + [thioredoxin]-dithiol = an alcohol + [thioredoxin]-disulfide + H2O</text>
        <dbReference type="Rhea" id="RHEA:62620"/>
        <dbReference type="Rhea" id="RHEA-COMP:10698"/>
        <dbReference type="Rhea" id="RHEA-COMP:10700"/>
        <dbReference type="ChEBI" id="CHEBI:15377"/>
        <dbReference type="ChEBI" id="CHEBI:29950"/>
        <dbReference type="ChEBI" id="CHEBI:30879"/>
        <dbReference type="ChEBI" id="CHEBI:35924"/>
        <dbReference type="ChEBI" id="CHEBI:50058"/>
        <dbReference type="EC" id="1.11.1.24"/>
    </reaction>
</comment>
<proteinExistence type="inferred from homology"/>
<evidence type="ECO:0000313" key="13">
    <source>
        <dbReference type="EMBL" id="SHG94298.1"/>
    </source>
</evidence>
<evidence type="ECO:0000313" key="14">
    <source>
        <dbReference type="Proteomes" id="UP000190675"/>
    </source>
</evidence>
<dbReference type="InterPro" id="IPR013766">
    <property type="entry name" value="Thioredoxin_domain"/>
</dbReference>
<dbReference type="InterPro" id="IPR050924">
    <property type="entry name" value="Peroxiredoxin_BCP/PrxQ"/>
</dbReference>
<evidence type="ECO:0000256" key="2">
    <source>
        <dbReference type="ARBA" id="ARBA00013017"/>
    </source>
</evidence>
<dbReference type="CDD" id="cd02970">
    <property type="entry name" value="PRX_like2"/>
    <property type="match status" value="1"/>
</dbReference>
<dbReference type="SUPFAM" id="SSF52833">
    <property type="entry name" value="Thioredoxin-like"/>
    <property type="match status" value="1"/>
</dbReference>
<dbReference type="PANTHER" id="PTHR42801">
    <property type="entry name" value="THIOREDOXIN-DEPENDENT PEROXIDE REDUCTASE"/>
    <property type="match status" value="1"/>
</dbReference>
<evidence type="ECO:0000259" key="12">
    <source>
        <dbReference type="PROSITE" id="PS51352"/>
    </source>
</evidence>
<protein>
    <recommendedName>
        <fullName evidence="2">thioredoxin-dependent peroxiredoxin</fullName>
        <ecNumber evidence="2">1.11.1.24</ecNumber>
    </recommendedName>
    <alternativeName>
        <fullName evidence="8">Thioredoxin peroxidase</fullName>
    </alternativeName>
    <alternativeName>
        <fullName evidence="10">Thioredoxin-dependent peroxiredoxin Bcp</fullName>
    </alternativeName>
</protein>
<organism evidence="13 14">
    <name type="scientific">Bradyrhizobium erythrophlei</name>
    <dbReference type="NCBI Taxonomy" id="1437360"/>
    <lineage>
        <taxon>Bacteria</taxon>
        <taxon>Pseudomonadati</taxon>
        <taxon>Pseudomonadota</taxon>
        <taxon>Alphaproteobacteria</taxon>
        <taxon>Hyphomicrobiales</taxon>
        <taxon>Nitrobacteraceae</taxon>
        <taxon>Bradyrhizobium</taxon>
    </lineage>
</organism>
<dbReference type="GO" id="GO:0034599">
    <property type="term" value="P:cellular response to oxidative stress"/>
    <property type="evidence" value="ECO:0007669"/>
    <property type="project" value="TreeGrafter"/>
</dbReference>
<comment type="function">
    <text evidence="1">Thiol-specific peroxidase that catalyzes the reduction of hydrogen peroxide and organic hydroperoxides to water and alcohols, respectively. Plays a role in cell protection against oxidative stress by detoxifying peroxides and as sensor of hydrogen peroxide-mediated signaling events.</text>
</comment>
<reference evidence="13 14" key="1">
    <citation type="submission" date="2016-11" db="EMBL/GenBank/DDBJ databases">
        <authorList>
            <person name="Jaros S."/>
            <person name="Januszkiewicz K."/>
            <person name="Wedrychowicz H."/>
        </authorList>
    </citation>
    <scope>NUCLEOTIDE SEQUENCE [LARGE SCALE GENOMIC DNA]</scope>
    <source>
        <strain evidence="13 14">GAS242</strain>
    </source>
</reference>
<keyword evidence="4" id="KW-0049">Antioxidant</keyword>
<dbReference type="InterPro" id="IPR000866">
    <property type="entry name" value="AhpC/TSA"/>
</dbReference>
<sequence>MGLEEELAAFRAEFERTAPSGRAALYSAKIEELRGRFSLKDALAVGDEAPDFTLPDSRGRQVSLATVLRAGPAVVTFYRGGWCPYCNIQLRAYQRALPEIAAFGGQIIAISPQLPDGSLSVAAKNALEFDVLSDPGNVVGRSFGLVYALPEELRAAMRLNGKALPGINGDESWELPLPATFVIAQDRRIALAYVDVDYRRRLAPEDIVATPRLLARPTAGRA</sequence>
<dbReference type="GO" id="GO:0008379">
    <property type="term" value="F:thioredoxin peroxidase activity"/>
    <property type="evidence" value="ECO:0007669"/>
    <property type="project" value="TreeGrafter"/>
</dbReference>
<dbReference type="GO" id="GO:0005737">
    <property type="term" value="C:cytoplasm"/>
    <property type="evidence" value="ECO:0007669"/>
    <property type="project" value="TreeGrafter"/>
</dbReference>
<dbReference type="OrthoDB" id="9809746at2"/>
<accession>A0A1M5NXT7</accession>
<gene>
    <name evidence="13" type="ORF">SAMN05444169_4907</name>
</gene>